<comment type="similarity">
    <text evidence="1">Belongs to the LysR transcriptional regulatory family.</text>
</comment>
<proteinExistence type="inferred from homology"/>
<dbReference type="InterPro" id="IPR036388">
    <property type="entry name" value="WH-like_DNA-bd_sf"/>
</dbReference>
<dbReference type="AlphaFoldDB" id="A0A268P0W0"/>
<dbReference type="InterPro" id="IPR036390">
    <property type="entry name" value="WH_DNA-bd_sf"/>
</dbReference>
<dbReference type="EMBL" id="NPCC01000009">
    <property type="protein sequence ID" value="PAE89383.1"/>
    <property type="molecule type" value="Genomic_DNA"/>
</dbReference>
<comment type="caution">
    <text evidence="5">The sequence shown here is derived from an EMBL/GenBank/DDBJ whole genome shotgun (WGS) entry which is preliminary data.</text>
</comment>
<dbReference type="PROSITE" id="PS50931">
    <property type="entry name" value="HTH_LYSR"/>
    <property type="match status" value="1"/>
</dbReference>
<gene>
    <name evidence="5" type="ORF">CHH72_08825</name>
</gene>
<evidence type="ECO:0000256" key="3">
    <source>
        <dbReference type="ARBA" id="ARBA00023125"/>
    </source>
</evidence>
<dbReference type="PANTHER" id="PTHR30419">
    <property type="entry name" value="HTH-TYPE TRANSCRIPTIONAL REGULATOR YBHD"/>
    <property type="match status" value="1"/>
</dbReference>
<keyword evidence="3" id="KW-0238">DNA-binding</keyword>
<dbReference type="Pfam" id="PF03466">
    <property type="entry name" value="LysR_substrate"/>
    <property type="match status" value="1"/>
</dbReference>
<dbReference type="InterPro" id="IPR050950">
    <property type="entry name" value="HTH-type_LysR_regulators"/>
</dbReference>
<name>A0A268P0W0_SHOCL</name>
<dbReference type="GO" id="GO:0005829">
    <property type="term" value="C:cytosol"/>
    <property type="evidence" value="ECO:0007669"/>
    <property type="project" value="TreeGrafter"/>
</dbReference>
<sequence length="299" mass="33621">MDLRSIKTFQTIIKHGSFQKAAEELSYAQSTITMQMKKLESELGVVLIERGKPFQLTEAGRLLALQGDLLLQEFERLQERMDALVKGEAGHIRVGAMEPAASYRLPYALAPFYEKFPRVNVSVQIESSRKLIEMVEADELDLAICTAANVPTTVGFLPLFPEEVAILMPDAHPLANEKDISLPQLENEPMLITTAACPFRRNIEKQMRDRGLRPTYRMEISNMLALKHYVQAGYGIAAVPIRCVMPPPKGTVLKAIRLFEEDLLVGLAENKTKPFGRVATSLKSILQKNLRYEKEPIQK</sequence>
<evidence type="ECO:0000313" key="6">
    <source>
        <dbReference type="Proteomes" id="UP000216207"/>
    </source>
</evidence>
<dbReference type="Gene3D" id="1.10.10.10">
    <property type="entry name" value="Winged helix-like DNA-binding domain superfamily/Winged helix DNA-binding domain"/>
    <property type="match status" value="1"/>
</dbReference>
<protein>
    <submittedName>
        <fullName evidence="5">LysR family transcriptional regulator</fullName>
    </submittedName>
</protein>
<dbReference type="SUPFAM" id="SSF46785">
    <property type="entry name" value="Winged helix' DNA-binding domain"/>
    <property type="match status" value="1"/>
</dbReference>
<dbReference type="RefSeq" id="WP_035203150.1">
    <property type="nucleotide sequence ID" value="NZ_CP012475.1"/>
</dbReference>
<evidence type="ECO:0000256" key="4">
    <source>
        <dbReference type="ARBA" id="ARBA00023163"/>
    </source>
</evidence>
<dbReference type="GO" id="GO:0003677">
    <property type="term" value="F:DNA binding"/>
    <property type="evidence" value="ECO:0007669"/>
    <property type="project" value="UniProtKB-KW"/>
</dbReference>
<dbReference type="SUPFAM" id="SSF53850">
    <property type="entry name" value="Periplasmic binding protein-like II"/>
    <property type="match status" value="1"/>
</dbReference>
<dbReference type="PANTHER" id="PTHR30419:SF25">
    <property type="entry name" value="HTH-TYPE TRANSCRIPTIONAL REGULATOR YTLI"/>
    <property type="match status" value="1"/>
</dbReference>
<accession>A0A268P0W0</accession>
<evidence type="ECO:0000256" key="1">
    <source>
        <dbReference type="ARBA" id="ARBA00009437"/>
    </source>
</evidence>
<keyword evidence="2" id="KW-0805">Transcription regulation</keyword>
<organism evidence="5 6">
    <name type="scientific">Shouchella clausii</name>
    <name type="common">Alkalihalobacillus clausii</name>
    <dbReference type="NCBI Taxonomy" id="79880"/>
    <lineage>
        <taxon>Bacteria</taxon>
        <taxon>Bacillati</taxon>
        <taxon>Bacillota</taxon>
        <taxon>Bacilli</taxon>
        <taxon>Bacillales</taxon>
        <taxon>Bacillaceae</taxon>
        <taxon>Shouchella</taxon>
    </lineage>
</organism>
<keyword evidence="4" id="KW-0804">Transcription</keyword>
<dbReference type="CDD" id="cd05466">
    <property type="entry name" value="PBP2_LTTR_substrate"/>
    <property type="match status" value="1"/>
</dbReference>
<dbReference type="PRINTS" id="PR00039">
    <property type="entry name" value="HTHLYSR"/>
</dbReference>
<dbReference type="Proteomes" id="UP000216207">
    <property type="component" value="Unassembled WGS sequence"/>
</dbReference>
<reference evidence="5 6" key="1">
    <citation type="submission" date="2017-07" db="EMBL/GenBank/DDBJ databases">
        <title>Isolation and whole genome analysis of endospore-forming bacteria from heroin.</title>
        <authorList>
            <person name="Kalinowski J."/>
            <person name="Ahrens B."/>
            <person name="Al-Dilaimi A."/>
            <person name="Winkler A."/>
            <person name="Wibberg D."/>
            <person name="Schleenbecker U."/>
            <person name="Ruckert C."/>
            <person name="Wolfel R."/>
            <person name="Grass G."/>
        </authorList>
    </citation>
    <scope>NUCLEOTIDE SEQUENCE [LARGE SCALE GENOMIC DNA]</scope>
    <source>
        <strain evidence="5 6">7539</strain>
    </source>
</reference>
<evidence type="ECO:0000256" key="2">
    <source>
        <dbReference type="ARBA" id="ARBA00023015"/>
    </source>
</evidence>
<dbReference type="Gene3D" id="3.40.190.290">
    <property type="match status" value="1"/>
</dbReference>
<dbReference type="InterPro" id="IPR005119">
    <property type="entry name" value="LysR_subst-bd"/>
</dbReference>
<evidence type="ECO:0000313" key="5">
    <source>
        <dbReference type="EMBL" id="PAE89383.1"/>
    </source>
</evidence>
<dbReference type="GO" id="GO:0003700">
    <property type="term" value="F:DNA-binding transcription factor activity"/>
    <property type="evidence" value="ECO:0007669"/>
    <property type="project" value="InterPro"/>
</dbReference>
<dbReference type="InterPro" id="IPR000847">
    <property type="entry name" value="LysR_HTH_N"/>
</dbReference>
<dbReference type="Pfam" id="PF00126">
    <property type="entry name" value="HTH_1"/>
    <property type="match status" value="1"/>
</dbReference>